<evidence type="ECO:0000313" key="6">
    <source>
        <dbReference type="Proteomes" id="UP000702952"/>
    </source>
</evidence>
<evidence type="ECO:0000256" key="2">
    <source>
        <dbReference type="ARBA" id="ARBA00023169"/>
    </source>
</evidence>
<reference evidence="5" key="1">
    <citation type="journal article" date="2020" name="Science">
        <title>Unexpected conservation and global transmission of agrobacterial virulence plasmids.</title>
        <authorList>
            <person name="Weisberg A.J."/>
            <person name="Davis E.W. 2nd"/>
            <person name="Tabima J."/>
            <person name="Belcher M.S."/>
            <person name="Miller M."/>
            <person name="Kuo C.H."/>
            <person name="Loper J.E."/>
            <person name="Grunwald N.J."/>
            <person name="Putnam M.L."/>
            <person name="Chang J.H."/>
        </authorList>
    </citation>
    <scope>NUCLEOTIDE SEQUENCE</scope>
    <source>
        <strain evidence="5">17-1853-1a</strain>
    </source>
</reference>
<dbReference type="EMBL" id="JAAMAY010000039">
    <property type="protein sequence ID" value="NTC31304.1"/>
    <property type="molecule type" value="Genomic_DNA"/>
</dbReference>
<dbReference type="PANTHER" id="PTHR30576:SF0">
    <property type="entry name" value="UNDECAPRENYL-PHOSPHATE N-ACETYLGALACTOSAMINYL 1-PHOSPHATE TRANSFERASE-RELATED"/>
    <property type="match status" value="1"/>
</dbReference>
<feature type="domain" description="Bacterial sugar transferase" evidence="4">
    <location>
        <begin position="48"/>
        <end position="234"/>
    </location>
</feature>
<dbReference type="GO" id="GO:0000271">
    <property type="term" value="P:polysaccharide biosynthetic process"/>
    <property type="evidence" value="ECO:0007669"/>
    <property type="project" value="UniProtKB-KW"/>
</dbReference>
<dbReference type="InterPro" id="IPR003362">
    <property type="entry name" value="Bact_transf"/>
</dbReference>
<protein>
    <submittedName>
        <fullName evidence="5">Sugar transferase</fullName>
    </submittedName>
</protein>
<gene>
    <name evidence="5" type="ORF">G6M46_24550</name>
</gene>
<dbReference type="RefSeq" id="WP_065659743.1">
    <property type="nucleotide sequence ID" value="NZ_CP123838.1"/>
</dbReference>
<comment type="similarity">
    <text evidence="1">Belongs to the bacterial sugar transferase family.</text>
</comment>
<dbReference type="GO" id="GO:0016780">
    <property type="term" value="F:phosphotransferase activity, for other substituted phosphate groups"/>
    <property type="evidence" value="ECO:0007669"/>
    <property type="project" value="TreeGrafter"/>
</dbReference>
<dbReference type="Proteomes" id="UP000702952">
    <property type="component" value="Unassembled WGS sequence"/>
</dbReference>
<name>A0AA44FA39_AGRTU</name>
<evidence type="ECO:0000256" key="1">
    <source>
        <dbReference type="ARBA" id="ARBA00006464"/>
    </source>
</evidence>
<dbReference type="PANTHER" id="PTHR30576">
    <property type="entry name" value="COLANIC BIOSYNTHESIS UDP-GLUCOSE LIPID CARRIER TRANSFERASE"/>
    <property type="match status" value="1"/>
</dbReference>
<dbReference type="AlphaFoldDB" id="A0AA44FA39"/>
<keyword evidence="5" id="KW-0808">Transferase</keyword>
<evidence type="ECO:0000313" key="5">
    <source>
        <dbReference type="EMBL" id="NTC31304.1"/>
    </source>
</evidence>
<proteinExistence type="inferred from homology"/>
<keyword evidence="3" id="KW-0812">Transmembrane</keyword>
<dbReference type="Pfam" id="PF02397">
    <property type="entry name" value="Bac_transf"/>
    <property type="match status" value="1"/>
</dbReference>
<evidence type="ECO:0000259" key="4">
    <source>
        <dbReference type="Pfam" id="PF02397"/>
    </source>
</evidence>
<keyword evidence="3" id="KW-0472">Membrane</keyword>
<evidence type="ECO:0000256" key="3">
    <source>
        <dbReference type="SAM" id="Phobius"/>
    </source>
</evidence>
<feature type="transmembrane region" description="Helical" evidence="3">
    <location>
        <begin position="53"/>
        <end position="74"/>
    </location>
</feature>
<sequence>MLGTKSSSHAVFYGAPYPAAVTFDAAETQPSISETNTSVLLRSQFVLKRTIDIAGASIALVALAPVLLTVAALVKLDSKGPVLFSQVRWGMNGRKIRVYKFRSMRTELGDATGVAQTVKNDPRITRIGAVLRRTNVDELPQLINVLKGDMSLVGPRCHAIGMLAAGRLYEELVPHYHLRHRMRPGITGLAQMRGLRGPTDRSDKARARIVSDLYYVDNFSVWLDIKIMIGTVISELRGGKGF</sequence>
<organism evidence="5 6">
    <name type="scientific">Agrobacterium tumefaciens</name>
    <dbReference type="NCBI Taxonomy" id="358"/>
    <lineage>
        <taxon>Bacteria</taxon>
        <taxon>Pseudomonadati</taxon>
        <taxon>Pseudomonadota</taxon>
        <taxon>Alphaproteobacteria</taxon>
        <taxon>Hyphomicrobiales</taxon>
        <taxon>Rhizobiaceae</taxon>
        <taxon>Rhizobium/Agrobacterium group</taxon>
        <taxon>Agrobacterium</taxon>
        <taxon>Agrobacterium tumefaciens complex</taxon>
    </lineage>
</organism>
<keyword evidence="2" id="KW-0270">Exopolysaccharide synthesis</keyword>
<keyword evidence="3" id="KW-1133">Transmembrane helix</keyword>
<accession>A0AA44FA39</accession>
<comment type="caution">
    <text evidence="5">The sequence shown here is derived from an EMBL/GenBank/DDBJ whole genome shotgun (WGS) entry which is preliminary data.</text>
</comment>